<dbReference type="RefSeq" id="WP_036312703.1">
    <property type="nucleotide sequence ID" value="NZ_JRQD01000002.1"/>
</dbReference>
<reference evidence="9 10" key="1">
    <citation type="submission" date="2014-09" db="EMBL/GenBank/DDBJ databases">
        <authorList>
            <person name="Grob C."/>
            <person name="Taubert M."/>
            <person name="Howat A.M."/>
            <person name="Burns O.J."/>
            <person name="Dixon J.L."/>
            <person name="Chen Y."/>
            <person name="Murrell J.C."/>
        </authorList>
    </citation>
    <scope>NUCLEOTIDE SEQUENCE [LARGE SCALE GENOMIC DNA]</scope>
    <source>
        <strain evidence="9">L4</strain>
    </source>
</reference>
<evidence type="ECO:0000256" key="7">
    <source>
        <dbReference type="RuleBase" id="RU369079"/>
    </source>
</evidence>
<feature type="transmembrane region" description="Helical" evidence="7">
    <location>
        <begin position="281"/>
        <end position="302"/>
    </location>
</feature>
<dbReference type="PANTHER" id="PTHR33362">
    <property type="entry name" value="SIALIC ACID TRAP TRANSPORTER PERMEASE PROTEIN SIAT-RELATED"/>
    <property type="match status" value="1"/>
</dbReference>
<feature type="transmembrane region" description="Helical" evidence="7">
    <location>
        <begin position="322"/>
        <end position="350"/>
    </location>
</feature>
<accession>A0A0A0BK08</accession>
<gene>
    <name evidence="9" type="primary">dctM</name>
    <name evidence="9" type="ORF">LP43_1050</name>
</gene>
<feature type="transmembrane region" description="Helical" evidence="7">
    <location>
        <begin position="173"/>
        <end position="194"/>
    </location>
</feature>
<evidence type="ECO:0000256" key="4">
    <source>
        <dbReference type="ARBA" id="ARBA00022692"/>
    </source>
</evidence>
<dbReference type="GO" id="GO:0005886">
    <property type="term" value="C:plasma membrane"/>
    <property type="evidence" value="ECO:0007669"/>
    <property type="project" value="UniProtKB-SubCell"/>
</dbReference>
<comment type="subunit">
    <text evidence="7">The complex comprises the extracytoplasmic solute receptor protein and the two transmembrane proteins.</text>
</comment>
<evidence type="ECO:0000313" key="9">
    <source>
        <dbReference type="EMBL" id="KGM07439.1"/>
    </source>
</evidence>
<comment type="function">
    <text evidence="7">Part of the tripartite ATP-independent periplasmic (TRAP) transport system.</text>
</comment>
<feature type="transmembrane region" description="Helical" evidence="7">
    <location>
        <begin position="50"/>
        <end position="72"/>
    </location>
</feature>
<keyword evidence="7" id="KW-0813">Transport</keyword>
<feature type="transmembrane region" description="Helical" evidence="7">
    <location>
        <begin position="138"/>
        <end position="161"/>
    </location>
</feature>
<evidence type="ECO:0000256" key="1">
    <source>
        <dbReference type="ARBA" id="ARBA00004429"/>
    </source>
</evidence>
<keyword evidence="3 7" id="KW-0997">Cell inner membrane</keyword>
<proteinExistence type="inferred from homology"/>
<feature type="transmembrane region" description="Helical" evidence="7">
    <location>
        <begin position="96"/>
        <end position="126"/>
    </location>
</feature>
<dbReference type="GO" id="GO:0022857">
    <property type="term" value="F:transmembrane transporter activity"/>
    <property type="evidence" value="ECO:0007669"/>
    <property type="project" value="UniProtKB-UniRule"/>
</dbReference>
<comment type="subcellular location">
    <subcellularLocation>
        <location evidence="1 7">Cell inner membrane</location>
        <topology evidence="1 7">Multi-pass membrane protein</topology>
    </subcellularLocation>
</comment>
<dbReference type="PIRSF" id="PIRSF006066">
    <property type="entry name" value="HI0050"/>
    <property type="match status" value="1"/>
</dbReference>
<dbReference type="STRING" id="392484.LP43_1050"/>
<evidence type="ECO:0000256" key="2">
    <source>
        <dbReference type="ARBA" id="ARBA00022475"/>
    </source>
</evidence>
<keyword evidence="5 7" id="KW-1133">Transmembrane helix</keyword>
<name>A0A0A0BK08_9GAMM</name>
<feature type="transmembrane region" description="Helical" evidence="7">
    <location>
        <begin position="400"/>
        <end position="422"/>
    </location>
</feature>
<dbReference type="InterPro" id="IPR004681">
    <property type="entry name" value="TRAP_DctM"/>
</dbReference>
<evidence type="ECO:0000259" key="8">
    <source>
        <dbReference type="Pfam" id="PF06808"/>
    </source>
</evidence>
<evidence type="ECO:0000256" key="6">
    <source>
        <dbReference type="ARBA" id="ARBA00023136"/>
    </source>
</evidence>
<keyword evidence="6 7" id="KW-0472">Membrane</keyword>
<dbReference type="EMBL" id="JRQD01000002">
    <property type="protein sequence ID" value="KGM07439.1"/>
    <property type="molecule type" value="Genomic_DNA"/>
</dbReference>
<dbReference type="PANTHER" id="PTHR33362:SF7">
    <property type="entry name" value="SLL1103 PROTEIN"/>
    <property type="match status" value="1"/>
</dbReference>
<sequence>MEYWALAMFAVLFLFLLAGYPVAFTLGAIALGFGSIFLGLDFFNLLPLRIWGIMTNFTLLAVPLFVFMGVILEKSGVAEALLDTMGRLFGKLRGGLAISVVVVGALLAATTGVVGASVVTMAVIALPCMLKRGYAPSLASGTIAASGTLGQIIPPSIILILLGDVIGVPVGELFIAATVPGAMLISGYILYISWTAWRKPELAPAMDNNEEFGSGLALAVFKSLLPPLFLIIAVLGSIFFGIASPTESAAVGALGAMLLALLHKRLNLVNLQQAMQKTTRLTSMVFIIFIGATAFGLVFVGMGGDKLILDIFSSLPGGKWTFLILSMLLIFLLGFFLDFIEICFIVVPVIAPVAIHMGLDPLWFALLIALNLQTSFLTPPFGFSLFYLKASAPSSLKLQAIYSGIVPFVIIQVIVLGLLIAFPQISLWLPGLMQN</sequence>
<evidence type="ECO:0000313" key="10">
    <source>
        <dbReference type="Proteomes" id="UP000029999"/>
    </source>
</evidence>
<feature type="transmembrane region" description="Helical" evidence="7">
    <location>
        <begin position="215"/>
        <end position="243"/>
    </location>
</feature>
<dbReference type="AlphaFoldDB" id="A0A0A0BK08"/>
<dbReference type="Pfam" id="PF06808">
    <property type="entry name" value="DctM"/>
    <property type="match status" value="1"/>
</dbReference>
<feature type="transmembrane region" description="Helical" evidence="7">
    <location>
        <begin position="362"/>
        <end position="388"/>
    </location>
</feature>
<comment type="caution">
    <text evidence="9">The sequence shown here is derived from an EMBL/GenBank/DDBJ whole genome shotgun (WGS) entry which is preliminary data.</text>
</comment>
<comment type="similarity">
    <text evidence="7">Belongs to the TRAP transporter large permease family.</text>
</comment>
<feature type="domain" description="TRAP C4-dicarboxylate transport system permease DctM subunit" evidence="8">
    <location>
        <begin position="9"/>
        <end position="425"/>
    </location>
</feature>
<dbReference type="InterPro" id="IPR010656">
    <property type="entry name" value="DctM"/>
</dbReference>
<keyword evidence="2" id="KW-1003">Cell membrane</keyword>
<dbReference type="Proteomes" id="UP000029999">
    <property type="component" value="Unassembled WGS sequence"/>
</dbReference>
<dbReference type="NCBIfam" id="TIGR00786">
    <property type="entry name" value="dctM"/>
    <property type="match status" value="1"/>
</dbReference>
<feature type="transmembrane region" description="Helical" evidence="7">
    <location>
        <begin position="6"/>
        <end position="38"/>
    </location>
</feature>
<organism evidence="9 10">
    <name type="scientific">Methylophaga thiooxydans</name>
    <dbReference type="NCBI Taxonomy" id="392484"/>
    <lineage>
        <taxon>Bacteria</taxon>
        <taxon>Pseudomonadati</taxon>
        <taxon>Pseudomonadota</taxon>
        <taxon>Gammaproteobacteria</taxon>
        <taxon>Thiotrichales</taxon>
        <taxon>Piscirickettsiaceae</taxon>
        <taxon>Methylophaga</taxon>
    </lineage>
</organism>
<evidence type="ECO:0000256" key="5">
    <source>
        <dbReference type="ARBA" id="ARBA00022989"/>
    </source>
</evidence>
<evidence type="ECO:0000256" key="3">
    <source>
        <dbReference type="ARBA" id="ARBA00022519"/>
    </source>
</evidence>
<comment type="caution">
    <text evidence="7">Lacks conserved residue(s) required for the propagation of feature annotation.</text>
</comment>
<keyword evidence="4 7" id="KW-0812">Transmembrane</keyword>
<protein>
    <recommendedName>
        <fullName evidence="7">TRAP transporter large permease protein</fullName>
    </recommendedName>
</protein>